<gene>
    <name evidence="2" type="primary">LOC117661277</name>
</gene>
<dbReference type="RefSeq" id="XP_034265833.1">
    <property type="nucleotide sequence ID" value="XM_034409942.2"/>
</dbReference>
<evidence type="ECO:0000313" key="2">
    <source>
        <dbReference type="RefSeq" id="XP_034265833.1"/>
    </source>
</evidence>
<dbReference type="GeneID" id="117661277"/>
<dbReference type="InParanoid" id="A0A6P9B4E3"/>
<name>A0A6P9B4E3_PANGU</name>
<dbReference type="AlphaFoldDB" id="A0A6P9B4E3"/>
<sequence>MTAVNHGRMERRRFQEEEKFVKLPPLQQKKNTIYIPNSVCRKKTGEDLKLPALEARREERQYVAEKQLSNYTGCPELYRTRDIKADPSKKHGLGADIKTQWLNVALQNLQNKRSKQSGKKLLEWLNECQKTLKKDVYKPNKPSLGPWILNTWLKHHQKNPEVFDEEIEEWVKICLCHITFEGPTTCRLTPQKWVEKSILAIQKLSTTKKTSEYSLRKRWLP</sequence>
<proteinExistence type="predicted"/>
<organism evidence="1 2">
    <name type="scientific">Pantherophis guttatus</name>
    <name type="common">Corn snake</name>
    <name type="synonym">Elaphe guttata</name>
    <dbReference type="NCBI Taxonomy" id="94885"/>
    <lineage>
        <taxon>Eukaryota</taxon>
        <taxon>Metazoa</taxon>
        <taxon>Chordata</taxon>
        <taxon>Craniata</taxon>
        <taxon>Vertebrata</taxon>
        <taxon>Euteleostomi</taxon>
        <taxon>Lepidosauria</taxon>
        <taxon>Squamata</taxon>
        <taxon>Bifurcata</taxon>
        <taxon>Unidentata</taxon>
        <taxon>Episquamata</taxon>
        <taxon>Toxicofera</taxon>
        <taxon>Serpentes</taxon>
        <taxon>Colubroidea</taxon>
        <taxon>Colubridae</taxon>
        <taxon>Colubrinae</taxon>
        <taxon>Pantherophis</taxon>
    </lineage>
</organism>
<dbReference type="Proteomes" id="UP001652622">
    <property type="component" value="Unplaced"/>
</dbReference>
<reference evidence="2" key="1">
    <citation type="submission" date="2025-08" db="UniProtKB">
        <authorList>
            <consortium name="RefSeq"/>
        </authorList>
    </citation>
    <scope>IDENTIFICATION</scope>
    <source>
        <tissue evidence="2">Blood</tissue>
    </source>
</reference>
<keyword evidence="1" id="KW-1185">Reference proteome</keyword>
<protein>
    <submittedName>
        <fullName evidence="2">Uncharacterized protein LOC117661277</fullName>
    </submittedName>
</protein>
<dbReference type="KEGG" id="pgut:117661277"/>
<evidence type="ECO:0000313" key="1">
    <source>
        <dbReference type="Proteomes" id="UP001652622"/>
    </source>
</evidence>
<accession>A0A6P9B4E3</accession>